<dbReference type="PROSITE" id="PS50082">
    <property type="entry name" value="WD_REPEATS_2"/>
    <property type="match status" value="3"/>
</dbReference>
<dbReference type="InterPro" id="IPR019775">
    <property type="entry name" value="WD40_repeat_CS"/>
</dbReference>
<dbReference type="InterPro" id="IPR011047">
    <property type="entry name" value="Quinoprotein_ADH-like_sf"/>
</dbReference>
<name>A0A545SRR9_9GAMM</name>
<dbReference type="InterPro" id="IPR001680">
    <property type="entry name" value="WD40_rpt"/>
</dbReference>
<accession>A0A545SRR9</accession>
<dbReference type="CDD" id="cd00200">
    <property type="entry name" value="WD40"/>
    <property type="match status" value="1"/>
</dbReference>
<dbReference type="PROSITE" id="PS50294">
    <property type="entry name" value="WD_REPEATS_REGION"/>
    <property type="match status" value="2"/>
</dbReference>
<evidence type="ECO:0000256" key="4">
    <source>
        <dbReference type="ARBA" id="ARBA00023187"/>
    </source>
</evidence>
<evidence type="ECO:0000313" key="6">
    <source>
        <dbReference type="EMBL" id="TQV67663.1"/>
    </source>
</evidence>
<dbReference type="InterPro" id="IPR020472">
    <property type="entry name" value="WD40_PAC1"/>
</dbReference>
<dbReference type="SUPFAM" id="SSF50998">
    <property type="entry name" value="Quinoprotein alcohol dehydrogenase-like"/>
    <property type="match status" value="1"/>
</dbReference>
<dbReference type="GO" id="GO:0006397">
    <property type="term" value="P:mRNA processing"/>
    <property type="evidence" value="ECO:0007669"/>
    <property type="project" value="UniProtKB-KW"/>
</dbReference>
<dbReference type="SUPFAM" id="SSF50978">
    <property type="entry name" value="WD40 repeat-like"/>
    <property type="match status" value="1"/>
</dbReference>
<evidence type="ECO:0000256" key="5">
    <source>
        <dbReference type="PROSITE-ProRule" id="PRU00221"/>
    </source>
</evidence>
<dbReference type="InterPro" id="IPR015943">
    <property type="entry name" value="WD40/YVTN_repeat-like_dom_sf"/>
</dbReference>
<dbReference type="PANTHER" id="PTHR44006:SF1">
    <property type="entry name" value="U5 SMALL NUCLEAR RIBONUCLEOPROTEIN 40 KDA PROTEIN"/>
    <property type="match status" value="1"/>
</dbReference>
<feature type="repeat" description="WD" evidence="5">
    <location>
        <begin position="203"/>
        <end position="235"/>
    </location>
</feature>
<dbReference type="RefSeq" id="WP_142929719.1">
    <property type="nucleotide sequence ID" value="NZ_ML660110.1"/>
</dbReference>
<evidence type="ECO:0000313" key="7">
    <source>
        <dbReference type="Proteomes" id="UP000319732"/>
    </source>
</evidence>
<dbReference type="EMBL" id="VHSG01000034">
    <property type="protein sequence ID" value="TQV67663.1"/>
    <property type="molecule type" value="Genomic_DNA"/>
</dbReference>
<evidence type="ECO:0000256" key="3">
    <source>
        <dbReference type="ARBA" id="ARBA00022737"/>
    </source>
</evidence>
<dbReference type="Proteomes" id="UP000319732">
    <property type="component" value="Unassembled WGS sequence"/>
</dbReference>
<dbReference type="Gene3D" id="2.130.10.10">
    <property type="entry name" value="YVTN repeat-like/Quinoprotein amine dehydrogenase"/>
    <property type="match status" value="3"/>
</dbReference>
<feature type="repeat" description="WD" evidence="5">
    <location>
        <begin position="40"/>
        <end position="81"/>
    </location>
</feature>
<evidence type="ECO:0008006" key="8">
    <source>
        <dbReference type="Google" id="ProtNLM"/>
    </source>
</evidence>
<keyword evidence="3" id="KW-0677">Repeat</keyword>
<dbReference type="GO" id="GO:0008380">
    <property type="term" value="P:RNA splicing"/>
    <property type="evidence" value="ECO:0007669"/>
    <property type="project" value="UniProtKB-KW"/>
</dbReference>
<comment type="caution">
    <text evidence="6">The sequence shown here is derived from an EMBL/GenBank/DDBJ whole genome shotgun (WGS) entry which is preliminary data.</text>
</comment>
<dbReference type="AlphaFoldDB" id="A0A545SRR9"/>
<proteinExistence type="predicted"/>
<keyword evidence="1 5" id="KW-0853">WD repeat</keyword>
<evidence type="ECO:0000256" key="2">
    <source>
        <dbReference type="ARBA" id="ARBA00022664"/>
    </source>
</evidence>
<dbReference type="GO" id="GO:0003723">
    <property type="term" value="F:RNA binding"/>
    <property type="evidence" value="ECO:0007669"/>
    <property type="project" value="TreeGrafter"/>
</dbReference>
<dbReference type="InterPro" id="IPR036322">
    <property type="entry name" value="WD40_repeat_dom_sf"/>
</dbReference>
<keyword evidence="4" id="KW-0508">mRNA splicing</keyword>
<organism evidence="6 7">
    <name type="scientific">Exilibacterium tricleocarpae</name>
    <dbReference type="NCBI Taxonomy" id="2591008"/>
    <lineage>
        <taxon>Bacteria</taxon>
        <taxon>Pseudomonadati</taxon>
        <taxon>Pseudomonadota</taxon>
        <taxon>Gammaproteobacteria</taxon>
        <taxon>Cellvibrionales</taxon>
        <taxon>Cellvibrionaceae</taxon>
        <taxon>Exilibacterium</taxon>
    </lineage>
</organism>
<dbReference type="SMART" id="SM00320">
    <property type="entry name" value="WD40"/>
    <property type="match status" value="8"/>
</dbReference>
<evidence type="ECO:0000256" key="1">
    <source>
        <dbReference type="ARBA" id="ARBA00022574"/>
    </source>
</evidence>
<gene>
    <name evidence="6" type="ORF">FKG94_25145</name>
</gene>
<feature type="repeat" description="WD" evidence="5">
    <location>
        <begin position="123"/>
        <end position="164"/>
    </location>
</feature>
<protein>
    <recommendedName>
        <fullName evidence="8">WD40 repeat domain-containing protein</fullName>
    </recommendedName>
</protein>
<sequence>MITHSSPQSGIAAHDKYVLTAGYDNKLILWDDEKKVAVAQGVHDHLVNQCSISPCGRYALSSSSDYSIRLWSVPDLKLLRIFNYHSDDVEGVCFHESEPLIASCSRDTSLALFDFNGQLIHQLKGHKKDVISVGWLSGNHRLISSSDDGTIKIWDCNTGEIVKNFDLDDVETDTIAISKEGTIFAGNDLGEILLLVDEDVSKVKAHNAGIKRLVYDRYNGYLVSLSYDRQVKIWKYDLDSGLDCIIDSTLPSIVWPRSCAFLNDSTLVFVTFGNTYASFNLKTRHWSIEHIGDTEGINSVETFNGEMFTVGDSGKVLSEHGKISELGSLCNFIRRSGDLLLAGGQSGEVFNAISEEVYYQHHSPLNCGLFIDNQSEKLFAVGTYTGECLFFNCNDSHATFIRSAQLHSNAIKGIASHGRLLFSVCADNSIALYDCEQDKILGFKRQAHDKIINGCCADVYGRFYSVSRDLTIRRWDKLKLERIIDTPSKHSIKCIAINPEGNLIAIGTYFGYVGLYSVDEDQWVYWHREATAGISSIINSGGAAFIASSYNGELYHVHQN</sequence>
<dbReference type="PRINTS" id="PR00320">
    <property type="entry name" value="GPROTEINBRPT"/>
</dbReference>
<dbReference type="PANTHER" id="PTHR44006">
    <property type="entry name" value="U5 SMALL NUCLEAR RIBONUCLEOPROTEIN 40 KDA PROTEIN"/>
    <property type="match status" value="1"/>
</dbReference>
<dbReference type="InterPro" id="IPR052234">
    <property type="entry name" value="U5_snRNP_Component"/>
</dbReference>
<reference evidence="6 7" key="1">
    <citation type="submission" date="2019-06" db="EMBL/GenBank/DDBJ databases">
        <title>Whole genome sequence for Cellvibrionaceae sp. R142.</title>
        <authorList>
            <person name="Wang G."/>
        </authorList>
    </citation>
    <scope>NUCLEOTIDE SEQUENCE [LARGE SCALE GENOMIC DNA]</scope>
    <source>
        <strain evidence="6 7">R142</strain>
    </source>
</reference>
<keyword evidence="7" id="KW-1185">Reference proteome</keyword>
<keyword evidence="2" id="KW-0507">mRNA processing</keyword>
<dbReference type="Pfam" id="PF00400">
    <property type="entry name" value="WD40"/>
    <property type="match status" value="4"/>
</dbReference>
<dbReference type="OrthoDB" id="135039at2"/>
<dbReference type="PROSITE" id="PS00678">
    <property type="entry name" value="WD_REPEATS_1"/>
    <property type="match status" value="1"/>
</dbReference>